<dbReference type="AlphaFoldDB" id="A0A1H2WIR2"/>
<comment type="similarity">
    <text evidence="1">Belongs to the bacterial sugar transferase family.</text>
</comment>
<dbReference type="InterPro" id="IPR003362">
    <property type="entry name" value="Bact_transf"/>
</dbReference>
<evidence type="ECO:0000259" key="4">
    <source>
        <dbReference type="Pfam" id="PF02397"/>
    </source>
</evidence>
<keyword evidence="3" id="KW-0812">Transmembrane</keyword>
<keyword evidence="5" id="KW-0808">Transferase</keyword>
<dbReference type="Pfam" id="PF02397">
    <property type="entry name" value="Bac_transf"/>
    <property type="match status" value="1"/>
</dbReference>
<accession>A0A1H2WIR2</accession>
<feature type="transmembrane region" description="Helical" evidence="3">
    <location>
        <begin position="108"/>
        <end position="131"/>
    </location>
</feature>
<dbReference type="Proteomes" id="UP000198539">
    <property type="component" value="Unassembled WGS sequence"/>
</dbReference>
<reference evidence="5 6" key="1">
    <citation type="submission" date="2016-10" db="EMBL/GenBank/DDBJ databases">
        <authorList>
            <person name="de Groot N.N."/>
        </authorList>
    </citation>
    <scope>NUCLEOTIDE SEQUENCE [LARGE SCALE GENOMIC DNA]</scope>
    <source>
        <strain evidence="5 6">CGMCC 1.8894</strain>
    </source>
</reference>
<dbReference type="GO" id="GO:0000271">
    <property type="term" value="P:polysaccharide biosynthetic process"/>
    <property type="evidence" value="ECO:0007669"/>
    <property type="project" value="UniProtKB-KW"/>
</dbReference>
<dbReference type="PANTHER" id="PTHR30576">
    <property type="entry name" value="COLANIC BIOSYNTHESIS UDP-GLUCOSE LIPID CARRIER TRANSFERASE"/>
    <property type="match status" value="1"/>
</dbReference>
<evidence type="ECO:0000313" key="6">
    <source>
        <dbReference type="Proteomes" id="UP000198539"/>
    </source>
</evidence>
<proteinExistence type="inferred from homology"/>
<name>A0A1H2WIR2_9RHOB</name>
<keyword evidence="3" id="KW-1133">Transmembrane helix</keyword>
<feature type="domain" description="Bacterial sugar transferase" evidence="4">
    <location>
        <begin position="105"/>
        <end position="295"/>
    </location>
</feature>
<protein>
    <submittedName>
        <fullName evidence="5">Sugar transferase involved in LPS biosynthesis (Colanic, teichoic acid)</fullName>
    </submittedName>
</protein>
<evidence type="ECO:0000256" key="1">
    <source>
        <dbReference type="ARBA" id="ARBA00006464"/>
    </source>
</evidence>
<evidence type="ECO:0000256" key="2">
    <source>
        <dbReference type="ARBA" id="ARBA00023169"/>
    </source>
</evidence>
<organism evidence="5 6">
    <name type="scientific">Roseicitreum antarcticum</name>
    <dbReference type="NCBI Taxonomy" id="564137"/>
    <lineage>
        <taxon>Bacteria</taxon>
        <taxon>Pseudomonadati</taxon>
        <taxon>Pseudomonadota</taxon>
        <taxon>Alphaproteobacteria</taxon>
        <taxon>Rhodobacterales</taxon>
        <taxon>Paracoccaceae</taxon>
        <taxon>Roseicitreum</taxon>
    </lineage>
</organism>
<dbReference type="EMBL" id="FNOM01000003">
    <property type="protein sequence ID" value="SDW80134.1"/>
    <property type="molecule type" value="Genomic_DNA"/>
</dbReference>
<keyword evidence="3" id="KW-0472">Membrane</keyword>
<sequence length="300" mass="33579">MRKQCFPVSDPIYQYNSFKFAANCDMYCTHRCRVESHRLQMPEYESDEEDNMTRALAPSPSAVAGPTVTATVRAASPIGPRPGYLTRPAATPGTSGGMFYRRYAKRSFDVLAVVLAMPVALPAMAIIALLLRLEGGCALYSQRRLGQDGSIFRVWKFRSMVANAEARLEEYLAADPVLRMEWNATQKLKNDPRITRLGRILRKTSLDELPQLFNILRGDMSVVGPRPMMPDQLAIYGPLARHYFALRPGLTGLWQVSDRNKAHFTRRAEIDAEYEGNVTLARDLGIILATFAVVVRGTGY</sequence>
<keyword evidence="2" id="KW-0270">Exopolysaccharide synthesis</keyword>
<keyword evidence="6" id="KW-1185">Reference proteome</keyword>
<dbReference type="PANTHER" id="PTHR30576:SF0">
    <property type="entry name" value="UNDECAPRENYL-PHOSPHATE N-ACETYLGALACTOSAMINYL 1-PHOSPHATE TRANSFERASE-RELATED"/>
    <property type="match status" value="1"/>
</dbReference>
<gene>
    <name evidence="5" type="ORF">SAMN04488238_103390</name>
</gene>
<evidence type="ECO:0000256" key="3">
    <source>
        <dbReference type="SAM" id="Phobius"/>
    </source>
</evidence>
<dbReference type="GO" id="GO:0016780">
    <property type="term" value="F:phosphotransferase activity, for other substituted phosphate groups"/>
    <property type="evidence" value="ECO:0007669"/>
    <property type="project" value="TreeGrafter"/>
</dbReference>
<evidence type="ECO:0000313" key="5">
    <source>
        <dbReference type="EMBL" id="SDW80134.1"/>
    </source>
</evidence>
<dbReference type="STRING" id="564137.SAMN04488238_103390"/>